<reference evidence="1 2" key="1">
    <citation type="submission" date="2019-12" db="EMBL/GenBank/DDBJ databases">
        <authorList>
            <person name="Reyes-Prieto M."/>
        </authorList>
    </citation>
    <scope>NUCLEOTIDE SEQUENCE [LARGE SCALE GENOMIC DNA]</scope>
    <source>
        <strain evidence="1">HF14-78462</strain>
    </source>
</reference>
<dbReference type="SUPFAM" id="SSF53335">
    <property type="entry name" value="S-adenosyl-L-methionine-dependent methyltransferases"/>
    <property type="match status" value="1"/>
</dbReference>
<dbReference type="Proteomes" id="UP000433050">
    <property type="component" value="Unassembled WGS sequence"/>
</dbReference>
<accession>A0A5S9Q9A7</accession>
<dbReference type="EMBL" id="CACSAS010000001">
    <property type="protein sequence ID" value="CAA0113698.1"/>
    <property type="molecule type" value="Genomic_DNA"/>
</dbReference>
<sequence>MSAEASRSEDISRLDVEFYRTHHPDLSLFSPDEARNHYIQHGIYEERAAYPAAVREHFIDEIPLELSALEIGPFDCPMLRGEHVRYADVLSMEGLQKRAAEHGRNPEGCPYIDYILTDMDLTHIPDKFHSIASAHCIEHQPDLIQHLQSVEKLLLDGGRYYVVAPDKRYCFDHFINESTIADVILAHSEDRKLHTVKNVIEFFAFTTHNDAWRHWNGDHGELDKVHIAQRTRDALELFEKSGDSYIDVHAWRFTPTSFRLICDLIADLGYSRLRPTVVHPTPRGRLEFCAVLELQP</sequence>
<evidence type="ECO:0000313" key="2">
    <source>
        <dbReference type="Proteomes" id="UP000433050"/>
    </source>
</evidence>
<gene>
    <name evidence="1" type="ORF">STARVERO_04247</name>
</gene>
<dbReference type="RefSeq" id="WP_244616865.1">
    <property type="nucleotide sequence ID" value="NZ_CACSAS010000001.1"/>
</dbReference>
<dbReference type="AlphaFoldDB" id="A0A5S9Q9A7"/>
<proteinExistence type="predicted"/>
<organism evidence="1 2">
    <name type="scientific">Starkeya nomas</name>
    <dbReference type="NCBI Taxonomy" id="2666134"/>
    <lineage>
        <taxon>Bacteria</taxon>
        <taxon>Pseudomonadati</taxon>
        <taxon>Pseudomonadota</taxon>
        <taxon>Alphaproteobacteria</taxon>
        <taxon>Hyphomicrobiales</taxon>
        <taxon>Xanthobacteraceae</taxon>
        <taxon>Starkeya</taxon>
    </lineage>
</organism>
<dbReference type="Gene3D" id="3.40.50.150">
    <property type="entry name" value="Vaccinia Virus protein VP39"/>
    <property type="match status" value="1"/>
</dbReference>
<protein>
    <submittedName>
        <fullName evidence="1">Uncharacterized protein</fullName>
    </submittedName>
</protein>
<dbReference type="InterPro" id="IPR029063">
    <property type="entry name" value="SAM-dependent_MTases_sf"/>
</dbReference>
<name>A0A5S9Q9A7_9HYPH</name>
<keyword evidence="2" id="KW-1185">Reference proteome</keyword>
<evidence type="ECO:0000313" key="1">
    <source>
        <dbReference type="EMBL" id="CAA0113698.1"/>
    </source>
</evidence>